<accession>A0A5N6VAZ4</accession>
<evidence type="ECO:0000256" key="4">
    <source>
        <dbReference type="ARBA" id="ARBA00022827"/>
    </source>
</evidence>
<dbReference type="SUPFAM" id="SSF51971">
    <property type="entry name" value="Nucleotide-binding domain"/>
    <property type="match status" value="1"/>
</dbReference>
<reference evidence="7 8" key="1">
    <citation type="submission" date="2019-04" db="EMBL/GenBank/DDBJ databases">
        <title>Friends and foes A comparative genomics study of 23 Aspergillus species from section Flavi.</title>
        <authorList>
            <consortium name="DOE Joint Genome Institute"/>
            <person name="Kjaerbolling I."/>
            <person name="Vesth T."/>
            <person name="Frisvad J.C."/>
            <person name="Nybo J.L."/>
            <person name="Theobald S."/>
            <person name="Kildgaard S."/>
            <person name="Isbrandt T."/>
            <person name="Kuo A."/>
            <person name="Sato A."/>
            <person name="Lyhne E.K."/>
            <person name="Kogle M.E."/>
            <person name="Wiebenga A."/>
            <person name="Kun R.S."/>
            <person name="Lubbers R.J."/>
            <person name="Makela M.R."/>
            <person name="Barry K."/>
            <person name="Chovatia M."/>
            <person name="Clum A."/>
            <person name="Daum C."/>
            <person name="Haridas S."/>
            <person name="He G."/>
            <person name="LaButti K."/>
            <person name="Lipzen A."/>
            <person name="Mondo S."/>
            <person name="Riley R."/>
            <person name="Salamov A."/>
            <person name="Simmons B.A."/>
            <person name="Magnuson J.K."/>
            <person name="Henrissat B."/>
            <person name="Mortensen U.H."/>
            <person name="Larsen T.O."/>
            <person name="Devries R.P."/>
            <person name="Grigoriev I.V."/>
            <person name="Machida M."/>
            <person name="Baker S.E."/>
            <person name="Andersen M.R."/>
        </authorList>
    </citation>
    <scope>NUCLEOTIDE SEQUENCE [LARGE SCALE GENOMIC DNA]</scope>
    <source>
        <strain evidence="7 8">CBS 117626</strain>
    </source>
</reference>
<dbReference type="PANTHER" id="PTHR11530:SF25">
    <property type="entry name" value="FAD DEPENDENT OXIDOREDUCTASE DOMAIN-CONTAINING PROTEIN"/>
    <property type="match status" value="1"/>
</dbReference>
<keyword evidence="4" id="KW-0274">FAD</keyword>
<dbReference type="GO" id="GO:0071949">
    <property type="term" value="F:FAD binding"/>
    <property type="evidence" value="ECO:0007669"/>
    <property type="project" value="InterPro"/>
</dbReference>
<dbReference type="GO" id="GO:0005737">
    <property type="term" value="C:cytoplasm"/>
    <property type="evidence" value="ECO:0007669"/>
    <property type="project" value="TreeGrafter"/>
</dbReference>
<name>A0A5N6VAZ4_ASPTM</name>
<evidence type="ECO:0000313" key="7">
    <source>
        <dbReference type="EMBL" id="KAE8167927.1"/>
    </source>
</evidence>
<dbReference type="GO" id="GO:0019478">
    <property type="term" value="P:D-amino acid catabolic process"/>
    <property type="evidence" value="ECO:0007669"/>
    <property type="project" value="TreeGrafter"/>
</dbReference>
<dbReference type="InterPro" id="IPR006181">
    <property type="entry name" value="D-amino_acid_oxidase_CS"/>
</dbReference>
<dbReference type="GO" id="GO:0003884">
    <property type="term" value="F:D-amino-acid oxidase activity"/>
    <property type="evidence" value="ECO:0007669"/>
    <property type="project" value="InterPro"/>
</dbReference>
<comment type="cofactor">
    <cofactor evidence="1">
        <name>FAD</name>
        <dbReference type="ChEBI" id="CHEBI:57692"/>
    </cofactor>
</comment>
<evidence type="ECO:0000256" key="5">
    <source>
        <dbReference type="ARBA" id="ARBA00023002"/>
    </source>
</evidence>
<evidence type="ECO:0000256" key="1">
    <source>
        <dbReference type="ARBA" id="ARBA00001974"/>
    </source>
</evidence>
<protein>
    <submittedName>
        <fullName evidence="7">FAD dependent oxidoreductase-domain-containing protein</fullName>
    </submittedName>
</protein>
<dbReference type="EMBL" id="ML738587">
    <property type="protein sequence ID" value="KAE8167927.1"/>
    <property type="molecule type" value="Genomic_DNA"/>
</dbReference>
<keyword evidence="3" id="KW-0285">Flavoprotein</keyword>
<gene>
    <name evidence="7" type="ORF">BDV40DRAFT_295047</name>
</gene>
<keyword evidence="5" id="KW-0560">Oxidoreductase</keyword>
<evidence type="ECO:0000256" key="3">
    <source>
        <dbReference type="ARBA" id="ARBA00022630"/>
    </source>
</evidence>
<evidence type="ECO:0000256" key="2">
    <source>
        <dbReference type="ARBA" id="ARBA00006730"/>
    </source>
</evidence>
<dbReference type="InterPro" id="IPR006076">
    <property type="entry name" value="FAD-dep_OxRdtase"/>
</dbReference>
<dbReference type="OrthoDB" id="2015447at2759"/>
<organism evidence="7 8">
    <name type="scientific">Aspergillus tamarii</name>
    <dbReference type="NCBI Taxonomy" id="41984"/>
    <lineage>
        <taxon>Eukaryota</taxon>
        <taxon>Fungi</taxon>
        <taxon>Dikarya</taxon>
        <taxon>Ascomycota</taxon>
        <taxon>Pezizomycotina</taxon>
        <taxon>Eurotiomycetes</taxon>
        <taxon>Eurotiomycetidae</taxon>
        <taxon>Eurotiales</taxon>
        <taxon>Aspergillaceae</taxon>
        <taxon>Aspergillus</taxon>
        <taxon>Aspergillus subgen. Circumdati</taxon>
    </lineage>
</organism>
<dbReference type="Gene3D" id="3.30.9.10">
    <property type="entry name" value="D-Amino Acid Oxidase, subunit A, domain 2"/>
    <property type="match status" value="1"/>
</dbReference>
<comment type="similarity">
    <text evidence="2">Belongs to the DAMOX/DASOX family.</text>
</comment>
<keyword evidence="8" id="KW-1185">Reference proteome</keyword>
<proteinExistence type="inferred from homology"/>
<dbReference type="PANTHER" id="PTHR11530">
    <property type="entry name" value="D-AMINO ACID OXIDASE"/>
    <property type="match status" value="1"/>
</dbReference>
<dbReference type="Proteomes" id="UP000326950">
    <property type="component" value="Unassembled WGS sequence"/>
</dbReference>
<sequence length="538" mass="59171">MAEQPELLPSANGIPSDDLLTIPSGNWRGGREFDDLFLSTSDGIVDRGRPNSLSRDKHILIIGGGVSGLLVAWMLLDRGYQVTILAKDWAWTKDFQGSRITSQIAGALWEMPPGGCGLTEIAEERQGYANLKDYQQWAIQSYEFYCDYAKLASPHEKGGWSLGLKIADLHQFFYEDIFSGQGMATNHYKKYDIMQRDATKFGTKKYSNHDEIISYTEGFRGNTIFDANYRGGFQSAYTHKAPILNTDKALAYLMALVERKGATLETREVKDLYANGQELLNDFGAQVIVNATGLGSKELVGDNDVYPVRGAIRRVENTRRSQFRHLNDAYLVPAQKGPDEKPTKTVFIVPRNDDILYVGSIIQPNNWTLNLTEESPEVQQMWDRAGDFMPSLRHAGFVNHFPFAQGLRPFTKNNAKVRADEKARFPLVHNYGHGGSGWTLGIGTARCAVDIVEGLLLNTRAEEINRGIYEATPEADTSEVDAGAAAVDACKGAEHALKAAAAAKDPNNAAQARQHAAAAKAALTAAAESFSQLALRGT</sequence>
<dbReference type="SUPFAM" id="SSF54373">
    <property type="entry name" value="FAD-linked reductases, C-terminal domain"/>
    <property type="match status" value="1"/>
</dbReference>
<evidence type="ECO:0000259" key="6">
    <source>
        <dbReference type="Pfam" id="PF01266"/>
    </source>
</evidence>
<dbReference type="PROSITE" id="PS00677">
    <property type="entry name" value="DAO"/>
    <property type="match status" value="1"/>
</dbReference>
<evidence type="ECO:0000313" key="8">
    <source>
        <dbReference type="Proteomes" id="UP000326950"/>
    </source>
</evidence>
<dbReference type="Pfam" id="PF01266">
    <property type="entry name" value="DAO"/>
    <property type="match status" value="1"/>
</dbReference>
<dbReference type="Gene3D" id="3.40.50.720">
    <property type="entry name" value="NAD(P)-binding Rossmann-like Domain"/>
    <property type="match status" value="1"/>
</dbReference>
<dbReference type="AlphaFoldDB" id="A0A5N6VAZ4"/>
<dbReference type="InterPro" id="IPR023209">
    <property type="entry name" value="DAO"/>
</dbReference>
<feature type="domain" description="FAD dependent oxidoreductase" evidence="6">
    <location>
        <begin position="59"/>
        <end position="450"/>
    </location>
</feature>